<keyword evidence="2" id="KW-1185">Reference proteome</keyword>
<comment type="caution">
    <text evidence="1">The sequence shown here is derived from an EMBL/GenBank/DDBJ whole genome shotgun (WGS) entry which is preliminary data.</text>
</comment>
<dbReference type="HOGENOM" id="CLU_1363821_0_0_10"/>
<name>B0MSZ4_9BACT</name>
<dbReference type="EMBL" id="ABFK02000016">
    <property type="protein sequence ID" value="EDS04359.1"/>
    <property type="molecule type" value="Genomic_DNA"/>
</dbReference>
<dbReference type="RefSeq" id="WP_004329064.1">
    <property type="nucleotide sequence ID" value="NZ_DS499579.1"/>
</dbReference>
<proteinExistence type="predicted"/>
<dbReference type="OrthoDB" id="1001323at2"/>
<protein>
    <submittedName>
        <fullName evidence="1">Uncharacterized protein</fullName>
    </submittedName>
</protein>
<dbReference type="AlphaFoldDB" id="B0MSZ4"/>
<dbReference type="SUPFAM" id="SSF54534">
    <property type="entry name" value="FKBP-like"/>
    <property type="match status" value="1"/>
</dbReference>
<dbReference type="Proteomes" id="UP000005819">
    <property type="component" value="Unassembled WGS sequence"/>
</dbReference>
<dbReference type="InterPro" id="IPR046357">
    <property type="entry name" value="PPIase_dom_sf"/>
</dbReference>
<sequence length="200" mass="23239">MSKIRFHILLAALLVVTGCGEDDKVLPEQQQQFESFLSGSHQPRLVTEQEAMSSDEDLDFYSTFGRWSYRYIYHYYDSERQTRPEAEIGDEVDLVFWVYLFENRAITASTMPIYTNDRKWAEKLQEQGLDTKYWSFEPRPVRVGGGSFVEGVELSLPGCREKDTVEVYMTYNMAYGDALINFIPEQSPIAVFYTIDSVRK</sequence>
<reference evidence="1" key="2">
    <citation type="submission" date="2013-09" db="EMBL/GenBank/DDBJ databases">
        <title>Draft genome sequence of Alistipes putredinis (DSM 17216).</title>
        <authorList>
            <person name="Sudarsanam P."/>
            <person name="Ley R."/>
            <person name="Guruge J."/>
            <person name="Turnbaugh P.J."/>
            <person name="Mahowald M."/>
            <person name="Liep D."/>
            <person name="Gordon J."/>
        </authorList>
    </citation>
    <scope>NUCLEOTIDE SEQUENCE</scope>
    <source>
        <strain evidence="1">DSM 17216</strain>
    </source>
</reference>
<dbReference type="GO" id="GO:0003755">
    <property type="term" value="F:peptidyl-prolyl cis-trans isomerase activity"/>
    <property type="evidence" value="ECO:0007669"/>
    <property type="project" value="InterPro"/>
</dbReference>
<dbReference type="PROSITE" id="PS51257">
    <property type="entry name" value="PROKAR_LIPOPROTEIN"/>
    <property type="match status" value="1"/>
</dbReference>
<accession>B0MSZ4</accession>
<organism evidence="1 2">
    <name type="scientific">Alistipes putredinis DSM 17216</name>
    <dbReference type="NCBI Taxonomy" id="445970"/>
    <lineage>
        <taxon>Bacteria</taxon>
        <taxon>Pseudomonadati</taxon>
        <taxon>Bacteroidota</taxon>
        <taxon>Bacteroidia</taxon>
        <taxon>Bacteroidales</taxon>
        <taxon>Rikenellaceae</taxon>
        <taxon>Alistipes</taxon>
    </lineage>
</organism>
<evidence type="ECO:0000313" key="2">
    <source>
        <dbReference type="Proteomes" id="UP000005819"/>
    </source>
</evidence>
<dbReference type="GeneID" id="73803318"/>
<dbReference type="Gene3D" id="3.10.50.40">
    <property type="match status" value="1"/>
</dbReference>
<evidence type="ECO:0000313" key="1">
    <source>
        <dbReference type="EMBL" id="EDS04359.1"/>
    </source>
</evidence>
<reference evidence="1" key="1">
    <citation type="submission" date="2007-10" db="EMBL/GenBank/DDBJ databases">
        <authorList>
            <person name="Fulton L."/>
            <person name="Clifton S."/>
            <person name="Fulton B."/>
            <person name="Xu J."/>
            <person name="Minx P."/>
            <person name="Pepin K.H."/>
            <person name="Johnson M."/>
            <person name="Thiruvilangam P."/>
            <person name="Bhonagiri V."/>
            <person name="Nash W.E."/>
            <person name="Mardis E.R."/>
            <person name="Wilson R.K."/>
        </authorList>
    </citation>
    <scope>NUCLEOTIDE SEQUENCE [LARGE SCALE GENOMIC DNA]</scope>
    <source>
        <strain evidence="1">DSM 17216</strain>
    </source>
</reference>
<gene>
    <name evidence="1" type="ORF">ALIPUT_00230</name>
</gene>